<feature type="transmembrane region" description="Helical" evidence="5">
    <location>
        <begin position="259"/>
        <end position="280"/>
    </location>
</feature>
<gene>
    <name evidence="8" type="ORF">V3328_10100</name>
</gene>
<dbReference type="SUPFAM" id="SSF81343">
    <property type="entry name" value="Fumarate reductase respiratory complex transmembrane subunits"/>
    <property type="match status" value="1"/>
</dbReference>
<dbReference type="PROSITE" id="PS51085">
    <property type="entry name" value="2FE2S_FER_2"/>
    <property type="match status" value="1"/>
</dbReference>
<dbReference type="Pfam" id="PF00211">
    <property type="entry name" value="Guanylate_cyc"/>
    <property type="match status" value="1"/>
</dbReference>
<feature type="region of interest" description="Disordered" evidence="4">
    <location>
        <begin position="1"/>
        <end position="34"/>
    </location>
</feature>
<dbReference type="SUPFAM" id="SSF55073">
    <property type="entry name" value="Nucleotide cyclase"/>
    <property type="match status" value="1"/>
</dbReference>
<dbReference type="InterPro" id="IPR001054">
    <property type="entry name" value="A/G_cyclase"/>
</dbReference>
<evidence type="ECO:0000313" key="8">
    <source>
        <dbReference type="EMBL" id="MEJ8571825.1"/>
    </source>
</evidence>
<feature type="transmembrane region" description="Helical" evidence="5">
    <location>
        <begin position="204"/>
        <end position="223"/>
    </location>
</feature>
<proteinExistence type="predicted"/>
<dbReference type="InterPro" id="IPR034804">
    <property type="entry name" value="SQR/QFR_C/D"/>
</dbReference>
<dbReference type="InterPro" id="IPR029787">
    <property type="entry name" value="Nucleotide_cyclase"/>
</dbReference>
<dbReference type="PANTHER" id="PTHR43081">
    <property type="entry name" value="ADENYLATE CYCLASE, TERMINAL-DIFFERENTIATION SPECIFIC-RELATED"/>
    <property type="match status" value="1"/>
</dbReference>
<dbReference type="GO" id="GO:0035556">
    <property type="term" value="P:intracellular signal transduction"/>
    <property type="evidence" value="ECO:0007669"/>
    <property type="project" value="InterPro"/>
</dbReference>
<evidence type="ECO:0000256" key="2">
    <source>
        <dbReference type="ARBA" id="ARBA00022475"/>
    </source>
</evidence>
<dbReference type="AlphaFoldDB" id="A0AAW9RIS0"/>
<feature type="domain" description="Guanylate cyclase" evidence="6">
    <location>
        <begin position="404"/>
        <end position="536"/>
    </location>
</feature>
<dbReference type="InterPro" id="IPR001041">
    <property type="entry name" value="2Fe-2S_ferredoxin-type"/>
</dbReference>
<keyword evidence="3 5" id="KW-0472">Membrane</keyword>
<evidence type="ECO:0000256" key="4">
    <source>
        <dbReference type="SAM" id="MobiDB-lite"/>
    </source>
</evidence>
<dbReference type="PROSITE" id="PS50125">
    <property type="entry name" value="GUANYLATE_CYCLASE_2"/>
    <property type="match status" value="1"/>
</dbReference>
<dbReference type="CDD" id="cd07302">
    <property type="entry name" value="CHD"/>
    <property type="match status" value="1"/>
</dbReference>
<keyword evidence="2" id="KW-1003">Cell membrane</keyword>
<dbReference type="GO" id="GO:0006171">
    <property type="term" value="P:cAMP biosynthetic process"/>
    <property type="evidence" value="ECO:0007669"/>
    <property type="project" value="TreeGrafter"/>
</dbReference>
<evidence type="ECO:0000313" key="9">
    <source>
        <dbReference type="Proteomes" id="UP001378188"/>
    </source>
</evidence>
<dbReference type="SMART" id="SM00044">
    <property type="entry name" value="CYCc"/>
    <property type="match status" value="1"/>
</dbReference>
<keyword evidence="5" id="KW-0812">Transmembrane</keyword>
<evidence type="ECO:0000259" key="6">
    <source>
        <dbReference type="PROSITE" id="PS50125"/>
    </source>
</evidence>
<name>A0AAW9RIS0_9HYPH</name>
<dbReference type="EMBL" id="JAZHOF010000004">
    <property type="protein sequence ID" value="MEJ8571825.1"/>
    <property type="molecule type" value="Genomic_DNA"/>
</dbReference>
<keyword evidence="5" id="KW-1133">Transmembrane helix</keyword>
<accession>A0AAW9RIS0</accession>
<evidence type="ECO:0000256" key="5">
    <source>
        <dbReference type="SAM" id="Phobius"/>
    </source>
</evidence>
<protein>
    <submittedName>
        <fullName evidence="8">Adenylate/guanylate cyclase domain-containing protein</fullName>
    </submittedName>
</protein>
<dbReference type="Pfam" id="PF00111">
    <property type="entry name" value="Fer2"/>
    <property type="match status" value="1"/>
</dbReference>
<keyword evidence="9" id="KW-1185">Reference proteome</keyword>
<dbReference type="SUPFAM" id="SSF54292">
    <property type="entry name" value="2Fe-2S ferredoxin-like"/>
    <property type="match status" value="1"/>
</dbReference>
<organism evidence="8 9">
    <name type="scientific">Microbaculum marinum</name>
    <dbReference type="NCBI Taxonomy" id="1764581"/>
    <lineage>
        <taxon>Bacteria</taxon>
        <taxon>Pseudomonadati</taxon>
        <taxon>Pseudomonadota</taxon>
        <taxon>Alphaproteobacteria</taxon>
        <taxon>Hyphomicrobiales</taxon>
        <taxon>Tepidamorphaceae</taxon>
        <taxon>Microbaculum</taxon>
    </lineage>
</organism>
<comment type="subcellular location">
    <subcellularLocation>
        <location evidence="1">Cell membrane</location>
        <topology evidence="1">Multi-pass membrane protein</topology>
    </subcellularLocation>
</comment>
<feature type="compositionally biased region" description="Low complexity" evidence="4">
    <location>
        <begin position="22"/>
        <end position="31"/>
    </location>
</feature>
<dbReference type="InterPro" id="IPR050697">
    <property type="entry name" value="Adenylyl/Guanylyl_Cyclase_3/4"/>
</dbReference>
<dbReference type="GO" id="GO:0005886">
    <property type="term" value="C:plasma membrane"/>
    <property type="evidence" value="ECO:0007669"/>
    <property type="project" value="UniProtKB-SubCell"/>
</dbReference>
<dbReference type="RefSeq" id="WP_340329527.1">
    <property type="nucleotide sequence ID" value="NZ_JAZHOF010000004.1"/>
</dbReference>
<dbReference type="PANTHER" id="PTHR43081:SF17">
    <property type="entry name" value="BLL5647 PROTEIN"/>
    <property type="match status" value="1"/>
</dbReference>
<evidence type="ECO:0000256" key="1">
    <source>
        <dbReference type="ARBA" id="ARBA00004651"/>
    </source>
</evidence>
<feature type="transmembrane region" description="Helical" evidence="5">
    <location>
        <begin position="162"/>
        <end position="183"/>
    </location>
</feature>
<feature type="transmembrane region" description="Helical" evidence="5">
    <location>
        <begin position="48"/>
        <end position="70"/>
    </location>
</feature>
<dbReference type="CDD" id="cd00207">
    <property type="entry name" value="fer2"/>
    <property type="match status" value="1"/>
</dbReference>
<feature type="transmembrane region" description="Helical" evidence="5">
    <location>
        <begin position="123"/>
        <end position="142"/>
    </location>
</feature>
<feature type="domain" description="2Fe-2S ferredoxin-type" evidence="7">
    <location>
        <begin position="290"/>
        <end position="383"/>
    </location>
</feature>
<dbReference type="Gene3D" id="3.10.20.30">
    <property type="match status" value="1"/>
</dbReference>
<dbReference type="Proteomes" id="UP001378188">
    <property type="component" value="Unassembled WGS sequence"/>
</dbReference>
<dbReference type="Gene3D" id="3.30.70.1230">
    <property type="entry name" value="Nucleotide cyclase"/>
    <property type="match status" value="1"/>
</dbReference>
<dbReference type="InterPro" id="IPR036010">
    <property type="entry name" value="2Fe-2S_ferredoxin-like_sf"/>
</dbReference>
<dbReference type="InterPro" id="IPR012675">
    <property type="entry name" value="Beta-grasp_dom_sf"/>
</dbReference>
<evidence type="ECO:0000256" key="3">
    <source>
        <dbReference type="ARBA" id="ARBA00023136"/>
    </source>
</evidence>
<dbReference type="GO" id="GO:0051536">
    <property type="term" value="F:iron-sulfur cluster binding"/>
    <property type="evidence" value="ECO:0007669"/>
    <property type="project" value="InterPro"/>
</dbReference>
<dbReference type="GO" id="GO:0004016">
    <property type="term" value="F:adenylate cyclase activity"/>
    <property type="evidence" value="ECO:0007669"/>
    <property type="project" value="UniProtKB-ARBA"/>
</dbReference>
<evidence type="ECO:0000259" key="7">
    <source>
        <dbReference type="PROSITE" id="PS51085"/>
    </source>
</evidence>
<sequence>MARGAALTAAQTSGDGDRAVAPGGSPRPQQGRPRRLDLRWPTLGMVRLWTGLILFAFVLGHLINHAFGIISLDAQNAASHVLLAPWTNPLGGLVLVTAAILHVIVNLYTLWRRRTLRLKAWEAVQYLSGLLIPVLMLDHALANRLMIELYQANTDYYVVQGFFWLAAPTYGIKQAAALIIAWTHGSIGIWHWLKVRRWFARARTVLLASALIIPALSLAGFVASGNEILREAARDPELLAFLLDDANWTPENLARIHQIYLDALVVYGLILGTIAVAWAIRRAKAGIGGARVTYGEGRSVPLLPGATLLETLRANGIPHPSVCGGRARCTTCRVLVRHGFEDLPAPEPTEATALHRIGFPDHVRLACQIRPETSLSVVPLLSPHATAADGRRPGHLFGREQLVTVLFVDLRGSTGLGEARLPFDTLFILNQFFAEMIRALMATGGHYSNFTGDGLMALYGLTGRVEDGCRDALRGADAMLARLAALNEALKTDLPEPLRIGVGIHTGEAIVGEMGPPDARTVSAIGDTVNITARLEGLSKELGAPIIVSEETMTRAATTLQDLKPIRRKVRGRVEPIGVFALAAVPAEVL</sequence>
<feature type="transmembrane region" description="Helical" evidence="5">
    <location>
        <begin position="90"/>
        <end position="111"/>
    </location>
</feature>
<reference evidence="8 9" key="1">
    <citation type="submission" date="2024-02" db="EMBL/GenBank/DDBJ databases">
        <title>Genome analysis and characterization of Microbaculum marinisediminis sp. nov., isolated from marine sediment.</title>
        <authorList>
            <person name="Du Z.-J."/>
            <person name="Ye Y.-Q."/>
            <person name="Zhang Z.-R."/>
            <person name="Yuan S.-M."/>
            <person name="Zhang X.-Y."/>
        </authorList>
    </citation>
    <scope>NUCLEOTIDE SEQUENCE [LARGE SCALE GENOMIC DNA]</scope>
    <source>
        <strain evidence="8 9">SDUM1044001</strain>
    </source>
</reference>
<comment type="caution">
    <text evidence="8">The sequence shown here is derived from an EMBL/GenBank/DDBJ whole genome shotgun (WGS) entry which is preliminary data.</text>
</comment>